<name>A0A376AHS0_9HYPH</name>
<reference evidence="2" key="1">
    <citation type="submission" date="2018-07" db="EMBL/GenBank/DDBJ databases">
        <authorList>
            <person name="Peiro R."/>
            <person name="Begona"/>
            <person name="Cbmso G."/>
            <person name="Lopez M."/>
            <person name="Gonzalez S."/>
        </authorList>
    </citation>
    <scope>NUCLEOTIDE SEQUENCE [LARGE SCALE GENOMIC DNA]</scope>
</reference>
<sequence>MSIERATAKRANAHRSVKLPGKTAVLTDEEPVKIARELRAKSSLGRRETKLASAEAKVRG</sequence>
<gene>
    <name evidence="1" type="ORF">RHIZ70_3043</name>
</gene>
<keyword evidence="2" id="KW-1185">Reference proteome</keyword>
<dbReference type="EMBL" id="UEYP01000004">
    <property type="protein sequence ID" value="SSC67335.1"/>
    <property type="molecule type" value="Genomic_DNA"/>
</dbReference>
<evidence type="ECO:0000313" key="2">
    <source>
        <dbReference type="Proteomes" id="UP000254764"/>
    </source>
</evidence>
<protein>
    <submittedName>
        <fullName evidence="1">Uncharacterized protein</fullName>
    </submittedName>
</protein>
<dbReference type="AlphaFoldDB" id="A0A376AHS0"/>
<accession>A0A376AHS0</accession>
<evidence type="ECO:0000313" key="1">
    <source>
        <dbReference type="EMBL" id="SSC67335.1"/>
    </source>
</evidence>
<proteinExistence type="predicted"/>
<organism evidence="1 2">
    <name type="scientific">Ciceribacter selenitireducens ATCC BAA-1503</name>
    <dbReference type="NCBI Taxonomy" id="1336235"/>
    <lineage>
        <taxon>Bacteria</taxon>
        <taxon>Pseudomonadati</taxon>
        <taxon>Pseudomonadota</taxon>
        <taxon>Alphaproteobacteria</taxon>
        <taxon>Hyphomicrobiales</taxon>
        <taxon>Rhizobiaceae</taxon>
        <taxon>Ciceribacter</taxon>
    </lineage>
</organism>
<dbReference type="Proteomes" id="UP000254764">
    <property type="component" value="Unassembled WGS sequence"/>
</dbReference>
<dbReference type="RefSeq" id="WP_235842186.1">
    <property type="nucleotide sequence ID" value="NZ_UEYP01000004.1"/>
</dbReference>